<accession>A0A3E0HE45</accession>
<keyword evidence="1" id="KW-1133">Transmembrane helix</keyword>
<feature type="transmembrane region" description="Helical" evidence="1">
    <location>
        <begin position="85"/>
        <end position="103"/>
    </location>
</feature>
<proteinExistence type="predicted"/>
<keyword evidence="3" id="KW-1185">Reference proteome</keyword>
<gene>
    <name evidence="2" type="ORF">BCF44_110417</name>
</gene>
<dbReference type="EMBL" id="QUNO01000010">
    <property type="protein sequence ID" value="REH42912.1"/>
    <property type="molecule type" value="Genomic_DNA"/>
</dbReference>
<comment type="caution">
    <text evidence="2">The sequence shown here is derived from an EMBL/GenBank/DDBJ whole genome shotgun (WGS) entry which is preliminary data.</text>
</comment>
<reference evidence="2 3" key="1">
    <citation type="submission" date="2018-08" db="EMBL/GenBank/DDBJ databases">
        <title>Genomic Encyclopedia of Archaeal and Bacterial Type Strains, Phase II (KMG-II): from individual species to whole genera.</title>
        <authorList>
            <person name="Goeker M."/>
        </authorList>
    </citation>
    <scope>NUCLEOTIDE SEQUENCE [LARGE SCALE GENOMIC DNA]</scope>
    <source>
        <strain evidence="2 3">DSM 45791</strain>
    </source>
</reference>
<feature type="transmembrane region" description="Helical" evidence="1">
    <location>
        <begin position="60"/>
        <end position="79"/>
    </location>
</feature>
<dbReference type="RefSeq" id="WP_147328686.1">
    <property type="nucleotide sequence ID" value="NZ_CP144375.1"/>
</dbReference>
<sequence>MTNEDVDRFFTLFAKRQRENEEPVDGPLLASGNPPRGLQPSGLVRTTGWLQFGSRPVSSAFLAALAGFPVAALIVAALVTTMPVVGILIALLPTLCYGGWRLLTIRLLPASAARDIGTAKVDDIAEGSWIRVHGSIGPVAQVASTSTDESALVEVTFVGGVSRSWPSGHSLHLAEVLD</sequence>
<dbReference type="OrthoDB" id="3689620at2"/>
<organism evidence="2 3">
    <name type="scientific">Kutzneria buriramensis</name>
    <dbReference type="NCBI Taxonomy" id="1045776"/>
    <lineage>
        <taxon>Bacteria</taxon>
        <taxon>Bacillati</taxon>
        <taxon>Actinomycetota</taxon>
        <taxon>Actinomycetes</taxon>
        <taxon>Pseudonocardiales</taxon>
        <taxon>Pseudonocardiaceae</taxon>
        <taxon>Kutzneria</taxon>
    </lineage>
</organism>
<protein>
    <submittedName>
        <fullName evidence="2">Uncharacterized protein</fullName>
    </submittedName>
</protein>
<dbReference type="Proteomes" id="UP000256269">
    <property type="component" value="Unassembled WGS sequence"/>
</dbReference>
<evidence type="ECO:0000313" key="3">
    <source>
        <dbReference type="Proteomes" id="UP000256269"/>
    </source>
</evidence>
<name>A0A3E0HE45_9PSEU</name>
<keyword evidence="1" id="KW-0472">Membrane</keyword>
<keyword evidence="1" id="KW-0812">Transmembrane</keyword>
<evidence type="ECO:0000256" key="1">
    <source>
        <dbReference type="SAM" id="Phobius"/>
    </source>
</evidence>
<evidence type="ECO:0000313" key="2">
    <source>
        <dbReference type="EMBL" id="REH42912.1"/>
    </source>
</evidence>
<dbReference type="AlphaFoldDB" id="A0A3E0HE45"/>